<organism evidence="1 2">
    <name type="scientific">Euroglyphus maynei</name>
    <name type="common">Mayne's house dust mite</name>
    <dbReference type="NCBI Taxonomy" id="6958"/>
    <lineage>
        <taxon>Eukaryota</taxon>
        <taxon>Metazoa</taxon>
        <taxon>Ecdysozoa</taxon>
        <taxon>Arthropoda</taxon>
        <taxon>Chelicerata</taxon>
        <taxon>Arachnida</taxon>
        <taxon>Acari</taxon>
        <taxon>Acariformes</taxon>
        <taxon>Sarcoptiformes</taxon>
        <taxon>Astigmata</taxon>
        <taxon>Psoroptidia</taxon>
        <taxon>Analgoidea</taxon>
        <taxon>Pyroglyphidae</taxon>
        <taxon>Pyroglyphinae</taxon>
        <taxon>Euroglyphus</taxon>
    </lineage>
</organism>
<evidence type="ECO:0000313" key="1">
    <source>
        <dbReference type="EMBL" id="OTF79911.1"/>
    </source>
</evidence>
<dbReference type="AlphaFoldDB" id="A0A1Y3BG50"/>
<proteinExistence type="predicted"/>
<name>A0A1Y3BG50_EURMA</name>
<dbReference type="EMBL" id="MUJZ01020813">
    <property type="protein sequence ID" value="OTF79911.1"/>
    <property type="molecule type" value="Genomic_DNA"/>
</dbReference>
<dbReference type="Proteomes" id="UP000194236">
    <property type="component" value="Unassembled WGS sequence"/>
</dbReference>
<feature type="non-terminal residue" evidence="1">
    <location>
        <position position="143"/>
    </location>
</feature>
<protein>
    <submittedName>
        <fullName evidence="1">Uncharacterized protein</fullName>
    </submittedName>
</protein>
<comment type="caution">
    <text evidence="1">The sequence shown here is derived from an EMBL/GenBank/DDBJ whole genome shotgun (WGS) entry which is preliminary data.</text>
</comment>
<keyword evidence="2" id="KW-1185">Reference proteome</keyword>
<accession>A0A1Y3BG50</accession>
<reference evidence="1 2" key="1">
    <citation type="submission" date="2017-03" db="EMBL/GenBank/DDBJ databases">
        <title>Genome Survey of Euroglyphus maynei.</title>
        <authorList>
            <person name="Arlian L.G."/>
            <person name="Morgan M.S."/>
            <person name="Rider S.D."/>
        </authorList>
    </citation>
    <scope>NUCLEOTIDE SEQUENCE [LARGE SCALE GENOMIC DNA]</scope>
    <source>
        <strain evidence="1">Arlian Lab</strain>
        <tissue evidence="1">Whole body</tissue>
    </source>
</reference>
<gene>
    <name evidence="1" type="ORF">BLA29_012437</name>
</gene>
<sequence length="143" mass="16382">MSLGFEVPTDSDVTNPQSLIIREGPDLYQTILRTVCAYAIRCVHGQMPIQKLKNHSGFWLPFAYANEDEKYSKTIDMILESFPNEVKPSDNNKAVNVKSKDISAKILTNVQLYNIHRSHIPDGQFISRYIFLAQWNSSNQKFT</sequence>
<evidence type="ECO:0000313" key="2">
    <source>
        <dbReference type="Proteomes" id="UP000194236"/>
    </source>
</evidence>